<feature type="region of interest" description="Disordered" evidence="8">
    <location>
        <begin position="1"/>
        <end position="38"/>
    </location>
</feature>
<dbReference type="InterPro" id="IPR036770">
    <property type="entry name" value="Ankyrin_rpt-contain_sf"/>
</dbReference>
<dbReference type="PROSITE" id="PS50297">
    <property type="entry name" value="ANK_REP_REGION"/>
    <property type="match status" value="2"/>
</dbReference>
<feature type="repeat" description="ANK" evidence="7">
    <location>
        <begin position="155"/>
        <end position="187"/>
    </location>
</feature>
<feature type="transmembrane region" description="Helical" evidence="9">
    <location>
        <begin position="540"/>
        <end position="565"/>
    </location>
</feature>
<sequence>MDQPSASNHGGELQNHNSDDSPTQISNQAAIGDDSTSTDMDADVYKAAAMGDMAFLGEKISEFQVQLSPKHNTILHIASEFGQTECVKWILTLSSCSSLLQCPNLNGDTPLHLAAREGHFEVVEALVCKERELHTDIETGVGADKEMLIRMTNKGKDTALHEAVRFNHSDVVELLIEKDPGFNYGANDSGTTPLYMAAERGFTGLVELIIDTSSTSPSYQGLMGRTALHAAVICNDEAMANKILEWKPDLTKEVDKNGWSPLHYAAERGCDLKIVELLLNKSEKSVAYLRSKDGNKTALHIASFHHHTEIVEKILSHSPGCREQVDDEGNNVFHFAMMKEGDDDFKPSKYFHKEWLKARGLVNEKNAQGNTPIHLLSLKQISDFWFVLNNKVDKKAYNNEDLTAYDIILRAKEDISEKKDDIQRYLKIAMAETSSSSWEKETKRQERKKDRKEYISQLQKQGETHLIVSALITTVTFAAGFTLPGGYKEDDGKAILSKKAAFRAFVVTDSIAMVSSLCAVFLHFSMTLHKRGKFLEKHLLWAFIFTMVGMGAMAIAFATGLYAVLPHSSGLSVLTCILCSCFFLSIAVEYCKFWRGMISDIIIKIIVKILRWVFRILALIWNRNGNQNILI</sequence>
<evidence type="ECO:0000256" key="7">
    <source>
        <dbReference type="PROSITE-ProRule" id="PRU00023"/>
    </source>
</evidence>
<feature type="repeat" description="ANK" evidence="7">
    <location>
        <begin position="106"/>
        <end position="127"/>
    </location>
</feature>
<dbReference type="InterPro" id="IPR026961">
    <property type="entry name" value="PGG_dom"/>
</dbReference>
<evidence type="ECO:0000313" key="11">
    <source>
        <dbReference type="EMBL" id="RVW64509.1"/>
    </source>
</evidence>
<keyword evidence="5 7" id="KW-0040">ANK repeat</keyword>
<comment type="caution">
    <text evidence="11">The sequence shown here is derived from an EMBL/GenBank/DDBJ whole genome shotgun (WGS) entry which is preliminary data.</text>
</comment>
<evidence type="ECO:0000256" key="5">
    <source>
        <dbReference type="ARBA" id="ARBA00023043"/>
    </source>
</evidence>
<feature type="transmembrane region" description="Helical" evidence="9">
    <location>
        <begin position="504"/>
        <end position="528"/>
    </location>
</feature>
<evidence type="ECO:0000259" key="10">
    <source>
        <dbReference type="Pfam" id="PF13962"/>
    </source>
</evidence>
<dbReference type="InterPro" id="IPR002110">
    <property type="entry name" value="Ankyrin_rpt"/>
</dbReference>
<feature type="transmembrane region" description="Helical" evidence="9">
    <location>
        <begin position="571"/>
        <end position="590"/>
    </location>
</feature>
<organism evidence="11 12">
    <name type="scientific">Vitis vinifera</name>
    <name type="common">Grape</name>
    <dbReference type="NCBI Taxonomy" id="29760"/>
    <lineage>
        <taxon>Eukaryota</taxon>
        <taxon>Viridiplantae</taxon>
        <taxon>Streptophyta</taxon>
        <taxon>Embryophyta</taxon>
        <taxon>Tracheophyta</taxon>
        <taxon>Spermatophyta</taxon>
        <taxon>Magnoliopsida</taxon>
        <taxon>eudicotyledons</taxon>
        <taxon>Gunneridae</taxon>
        <taxon>Pentapetalae</taxon>
        <taxon>rosids</taxon>
        <taxon>Vitales</taxon>
        <taxon>Vitaceae</taxon>
        <taxon>Viteae</taxon>
        <taxon>Vitis</taxon>
    </lineage>
</organism>
<comment type="subcellular location">
    <subcellularLocation>
        <location evidence="1">Membrane</location>
        <topology evidence="1">Multi-pass membrane protein</topology>
    </subcellularLocation>
</comment>
<dbReference type="GO" id="GO:0016020">
    <property type="term" value="C:membrane"/>
    <property type="evidence" value="ECO:0007669"/>
    <property type="project" value="UniProtKB-SubCell"/>
</dbReference>
<evidence type="ECO:0000256" key="4">
    <source>
        <dbReference type="ARBA" id="ARBA00022989"/>
    </source>
</evidence>
<dbReference type="PANTHER" id="PTHR24186:SF53">
    <property type="entry name" value="PGG DOMAIN-CONTAINING PROTEIN"/>
    <property type="match status" value="1"/>
</dbReference>
<accession>A0A438FX37</accession>
<dbReference type="SMART" id="SM00248">
    <property type="entry name" value="ANK"/>
    <property type="match status" value="7"/>
</dbReference>
<dbReference type="AlphaFoldDB" id="A0A438FX37"/>
<keyword evidence="3" id="KW-0677">Repeat</keyword>
<dbReference type="Proteomes" id="UP000288805">
    <property type="component" value="Unassembled WGS sequence"/>
</dbReference>
<dbReference type="SUPFAM" id="SSF48403">
    <property type="entry name" value="Ankyrin repeat"/>
    <property type="match status" value="1"/>
</dbReference>
<dbReference type="Pfam" id="PF12796">
    <property type="entry name" value="Ank_2"/>
    <property type="match status" value="3"/>
</dbReference>
<dbReference type="PROSITE" id="PS50088">
    <property type="entry name" value="ANK_REPEAT"/>
    <property type="match status" value="3"/>
</dbReference>
<dbReference type="Gene3D" id="1.25.40.20">
    <property type="entry name" value="Ankyrin repeat-containing domain"/>
    <property type="match status" value="1"/>
</dbReference>
<evidence type="ECO:0000256" key="2">
    <source>
        <dbReference type="ARBA" id="ARBA00022692"/>
    </source>
</evidence>
<evidence type="ECO:0000256" key="9">
    <source>
        <dbReference type="SAM" id="Phobius"/>
    </source>
</evidence>
<keyword evidence="6 9" id="KW-0472">Membrane</keyword>
<keyword evidence="2 9" id="KW-0812">Transmembrane</keyword>
<feature type="domain" description="PGG" evidence="10">
    <location>
        <begin position="457"/>
        <end position="564"/>
    </location>
</feature>
<evidence type="ECO:0000256" key="6">
    <source>
        <dbReference type="ARBA" id="ARBA00023136"/>
    </source>
</evidence>
<evidence type="ECO:0000256" key="1">
    <source>
        <dbReference type="ARBA" id="ARBA00004141"/>
    </source>
</evidence>
<evidence type="ECO:0000313" key="12">
    <source>
        <dbReference type="Proteomes" id="UP000288805"/>
    </source>
</evidence>
<dbReference type="EMBL" id="QGNW01000719">
    <property type="protein sequence ID" value="RVW64509.1"/>
    <property type="molecule type" value="Genomic_DNA"/>
</dbReference>
<dbReference type="PANTHER" id="PTHR24186">
    <property type="entry name" value="PROTEIN PHOSPHATASE 1 REGULATORY SUBUNIT"/>
    <property type="match status" value="1"/>
</dbReference>
<feature type="repeat" description="ANK" evidence="7">
    <location>
        <begin position="257"/>
        <end position="282"/>
    </location>
</feature>
<protein>
    <submittedName>
        <fullName evidence="11">Protein accelerated cell death 6</fullName>
    </submittedName>
</protein>
<reference evidence="11 12" key="1">
    <citation type="journal article" date="2018" name="PLoS Genet.">
        <title>Population sequencing reveals clonal diversity and ancestral inbreeding in the grapevine cultivar Chardonnay.</title>
        <authorList>
            <person name="Roach M.J."/>
            <person name="Johnson D.L."/>
            <person name="Bohlmann J."/>
            <person name="van Vuuren H.J."/>
            <person name="Jones S.J."/>
            <person name="Pretorius I.S."/>
            <person name="Schmidt S.A."/>
            <person name="Borneman A.R."/>
        </authorList>
    </citation>
    <scope>NUCLEOTIDE SEQUENCE [LARGE SCALE GENOMIC DNA]</scope>
    <source>
        <strain evidence="12">cv. Chardonnay</strain>
        <tissue evidence="11">Leaf</tissue>
    </source>
</reference>
<proteinExistence type="predicted"/>
<dbReference type="Pfam" id="PF13962">
    <property type="entry name" value="PGG"/>
    <property type="match status" value="1"/>
</dbReference>
<evidence type="ECO:0000256" key="3">
    <source>
        <dbReference type="ARBA" id="ARBA00022737"/>
    </source>
</evidence>
<gene>
    <name evidence="11" type="primary">ACD6_13</name>
    <name evidence="11" type="ORF">CK203_040358</name>
</gene>
<name>A0A438FX37_VITVI</name>
<evidence type="ECO:0000256" key="8">
    <source>
        <dbReference type="SAM" id="MobiDB-lite"/>
    </source>
</evidence>
<keyword evidence="4 9" id="KW-1133">Transmembrane helix</keyword>